<dbReference type="EMBL" id="JBHSJJ010000001">
    <property type="protein sequence ID" value="MFC4870366.1"/>
    <property type="molecule type" value="Genomic_DNA"/>
</dbReference>
<dbReference type="PROSITE" id="PS51257">
    <property type="entry name" value="PROKAR_LIPOPROTEIN"/>
    <property type="match status" value="1"/>
</dbReference>
<feature type="domain" description="DUF4382" evidence="1">
    <location>
        <begin position="33"/>
        <end position="177"/>
    </location>
</feature>
<gene>
    <name evidence="2" type="ORF">ACFPFU_01625</name>
</gene>
<accession>A0ABV9SVN2</accession>
<dbReference type="InterPro" id="IPR025491">
    <property type="entry name" value="DUF4382"/>
</dbReference>
<evidence type="ECO:0000313" key="3">
    <source>
        <dbReference type="Proteomes" id="UP001595818"/>
    </source>
</evidence>
<evidence type="ECO:0000313" key="2">
    <source>
        <dbReference type="EMBL" id="MFC4870366.1"/>
    </source>
</evidence>
<keyword evidence="3" id="KW-1185">Reference proteome</keyword>
<protein>
    <submittedName>
        <fullName evidence="2">DUF4382 domain-containing protein</fullName>
    </submittedName>
</protein>
<name>A0ABV9SVN2_9BACT</name>
<evidence type="ECO:0000259" key="1">
    <source>
        <dbReference type="Pfam" id="PF14321"/>
    </source>
</evidence>
<dbReference type="RefSeq" id="WP_377060839.1">
    <property type="nucleotide sequence ID" value="NZ_JBHSJJ010000001.1"/>
</dbReference>
<dbReference type="Pfam" id="PF14321">
    <property type="entry name" value="DUF4382"/>
    <property type="match status" value="1"/>
</dbReference>
<dbReference type="Proteomes" id="UP001595818">
    <property type="component" value="Unassembled WGS sequence"/>
</dbReference>
<proteinExistence type="predicted"/>
<reference evidence="3" key="1">
    <citation type="journal article" date="2019" name="Int. J. Syst. Evol. Microbiol.">
        <title>The Global Catalogue of Microorganisms (GCM) 10K type strain sequencing project: providing services to taxonomists for standard genome sequencing and annotation.</title>
        <authorList>
            <consortium name="The Broad Institute Genomics Platform"/>
            <consortium name="The Broad Institute Genome Sequencing Center for Infectious Disease"/>
            <person name="Wu L."/>
            <person name="Ma J."/>
        </authorList>
    </citation>
    <scope>NUCLEOTIDE SEQUENCE [LARGE SCALE GENOMIC DNA]</scope>
    <source>
        <strain evidence="3">CGMCC 4.7466</strain>
    </source>
</reference>
<comment type="caution">
    <text evidence="2">The sequence shown here is derived from an EMBL/GenBank/DDBJ whole genome shotgun (WGS) entry which is preliminary data.</text>
</comment>
<organism evidence="2 3">
    <name type="scientific">Negadavirga shengliensis</name>
    <dbReference type="NCBI Taxonomy" id="1389218"/>
    <lineage>
        <taxon>Bacteria</taxon>
        <taxon>Pseudomonadati</taxon>
        <taxon>Bacteroidota</taxon>
        <taxon>Cytophagia</taxon>
        <taxon>Cytophagales</taxon>
        <taxon>Cyclobacteriaceae</taxon>
        <taxon>Negadavirga</taxon>
    </lineage>
</organism>
<sequence>MKLMNFNLWMSGLLSLLFLVSCNDQEGIMEGHARLNVSLIDAPADYDEVWVEVLAVEVRPGKGNDANETAWISINNEADEKRIDLLTLTGGNAVYLGSTEVPAGKISQIRLILGDDNYIMQDGNRIDLKTPSAQQSGLKLQLNKELMAGIQYDLVIDFDAAKSIVKAGNSGQYILKPVLRVVAEESATIKGTVLPLEAEPVIYGIKGVDTLATFTDDNGDFVLRGLEAGEYRIEIHPKAPYLGDTLLNVPAVRGEITVLDPVELEMETTEEEVE</sequence>